<keyword evidence="5 7" id="KW-0030">Aminoacyl-tRNA synthetase</keyword>
<dbReference type="RefSeq" id="WP_261958062.1">
    <property type="nucleotide sequence ID" value="NZ_AP026074.1"/>
</dbReference>
<keyword evidence="3 7" id="KW-0067">ATP-binding</keyword>
<evidence type="ECO:0000256" key="2">
    <source>
        <dbReference type="ARBA" id="ARBA00022741"/>
    </source>
</evidence>
<dbReference type="Pfam" id="PF09334">
    <property type="entry name" value="tRNA-synt_1g"/>
    <property type="match status" value="1"/>
</dbReference>
<dbReference type="PROSITE" id="PS00178">
    <property type="entry name" value="AA_TRNA_LIGASE_I"/>
    <property type="match status" value="1"/>
</dbReference>
<dbReference type="PANTHER" id="PTHR45765">
    <property type="entry name" value="METHIONINE--TRNA LIGASE"/>
    <property type="match status" value="1"/>
</dbReference>
<protein>
    <recommendedName>
        <fullName evidence="8">Methionyl/Leucyl tRNA synthetase domain-containing protein</fullName>
    </recommendedName>
</protein>
<evidence type="ECO:0000256" key="6">
    <source>
        <dbReference type="ARBA" id="ARBA00047364"/>
    </source>
</evidence>
<geneLocation type="plasmid" evidence="9 10">
    <name>SNP1</name>
</geneLocation>
<dbReference type="Gene3D" id="2.20.28.20">
    <property type="entry name" value="Methionyl-tRNA synthetase, Zn-domain"/>
    <property type="match status" value="1"/>
</dbReference>
<dbReference type="InterPro" id="IPR023458">
    <property type="entry name" value="Met-tRNA_ligase_1"/>
</dbReference>
<evidence type="ECO:0000256" key="7">
    <source>
        <dbReference type="RuleBase" id="RU363039"/>
    </source>
</evidence>
<evidence type="ECO:0000259" key="8">
    <source>
        <dbReference type="Pfam" id="PF09334"/>
    </source>
</evidence>
<keyword evidence="4 7" id="KW-0648">Protein biosynthesis</keyword>
<keyword evidence="2 7" id="KW-0547">Nucleotide-binding</keyword>
<evidence type="ECO:0000256" key="5">
    <source>
        <dbReference type="ARBA" id="ARBA00023146"/>
    </source>
</evidence>
<dbReference type="Proteomes" id="UP001059597">
    <property type="component" value="Plasmid SNP1"/>
</dbReference>
<feature type="domain" description="Methionyl/Leucyl tRNA synthetase" evidence="8">
    <location>
        <begin position="13"/>
        <end position="395"/>
    </location>
</feature>
<evidence type="ECO:0000313" key="9">
    <source>
        <dbReference type="EMBL" id="BDM74542.1"/>
    </source>
</evidence>
<organism evidence="9 10">
    <name type="scientific">Streptomyces nigrescens</name>
    <dbReference type="NCBI Taxonomy" id="1920"/>
    <lineage>
        <taxon>Bacteria</taxon>
        <taxon>Bacillati</taxon>
        <taxon>Actinomycetota</taxon>
        <taxon>Actinomycetes</taxon>
        <taxon>Kitasatosporales</taxon>
        <taxon>Streptomycetaceae</taxon>
        <taxon>Streptomyces</taxon>
    </lineage>
</organism>
<keyword evidence="10" id="KW-1185">Reference proteome</keyword>
<evidence type="ECO:0000256" key="3">
    <source>
        <dbReference type="ARBA" id="ARBA00022840"/>
    </source>
</evidence>
<dbReference type="SUPFAM" id="SSF52374">
    <property type="entry name" value="Nucleotidylyl transferase"/>
    <property type="match status" value="1"/>
</dbReference>
<name>A0ABN6R848_STRNI</name>
<evidence type="ECO:0000313" key="10">
    <source>
        <dbReference type="Proteomes" id="UP001059597"/>
    </source>
</evidence>
<dbReference type="Gene3D" id="3.40.50.620">
    <property type="entry name" value="HUPs"/>
    <property type="match status" value="1"/>
</dbReference>
<accession>A0ABN6R848</accession>
<gene>
    <name evidence="9" type="ORF">HEK616_80290</name>
</gene>
<evidence type="ECO:0000256" key="1">
    <source>
        <dbReference type="ARBA" id="ARBA00022598"/>
    </source>
</evidence>
<reference evidence="9" key="1">
    <citation type="submission" date="2022-06" db="EMBL/GenBank/DDBJ databases">
        <title>Complete genome sequence of Streptomyces nigrescens HEK616.</title>
        <authorList>
            <person name="Asamizu S."/>
            <person name="Onaka H."/>
        </authorList>
    </citation>
    <scope>NUCLEOTIDE SEQUENCE</scope>
    <source>
        <strain evidence="9">HEK616</strain>
        <plasmid evidence="9">SNP1</plasmid>
    </source>
</reference>
<dbReference type="PANTHER" id="PTHR45765:SF1">
    <property type="entry name" value="METHIONINE--TRNA LIGASE, CYTOPLASMIC"/>
    <property type="match status" value="1"/>
</dbReference>
<dbReference type="InterPro" id="IPR029038">
    <property type="entry name" value="MetRS_Zn"/>
</dbReference>
<dbReference type="EMBL" id="AP026074">
    <property type="protein sequence ID" value="BDM74542.1"/>
    <property type="molecule type" value="Genomic_DNA"/>
</dbReference>
<dbReference type="InterPro" id="IPR015413">
    <property type="entry name" value="Methionyl/Leucyl_tRNA_Synth"/>
</dbReference>
<comment type="catalytic activity">
    <reaction evidence="6">
        <text>tRNA(Met) + L-methionine + ATP = L-methionyl-tRNA(Met) + AMP + diphosphate</text>
        <dbReference type="Rhea" id="RHEA:13481"/>
        <dbReference type="Rhea" id="RHEA-COMP:9667"/>
        <dbReference type="Rhea" id="RHEA-COMP:9698"/>
        <dbReference type="ChEBI" id="CHEBI:30616"/>
        <dbReference type="ChEBI" id="CHEBI:33019"/>
        <dbReference type="ChEBI" id="CHEBI:57844"/>
        <dbReference type="ChEBI" id="CHEBI:78442"/>
        <dbReference type="ChEBI" id="CHEBI:78530"/>
        <dbReference type="ChEBI" id="CHEBI:456215"/>
        <dbReference type="EC" id="6.1.1.10"/>
    </reaction>
</comment>
<sequence>MTADRAERPRSFLVTATPPTTNGDLHLGHLSGPYLAADVFCRAQRMLGHTALYVTGGDDHQSYVVTTARRLGVEPTDLAARCNRDIRETLHLADIVVDAFTTPDEPYRARVRDFFARLHRAGRLARRTWTFPYDPATGRHLLEGFAAGYCPACLAETCGAICETCGHPNEPATLLYQTPTGAGQAVTEPREADVLVLPLEDYRDRFEAFYARHRSTMRPHVLRFVDEMLARPLPDFPVSYPADWGIPVPVDGFPGQVLNVWAEMLPGLTHMAATARAGLAPARPAPDVWARDSGYELVQFLGYDNTFYFAFAHLGLGFAHGGLIEPAAIITNEFLHLEGAKFSTSRGHLVWARDLVTKHGADAVRFHLALANPEHQPADFSEADFLTTVDARLRRPLAALHTALAGYDRPAPPDPTTTEILGRYRDRMVRAYSMETFSLRQAAETTAHLLGLLAGRASTDPTLALHGLRALATWAAPLLPGLTRELQERYGTTGHGEVPAPW</sequence>
<proteinExistence type="inferred from homology"/>
<evidence type="ECO:0000256" key="4">
    <source>
        <dbReference type="ARBA" id="ARBA00022917"/>
    </source>
</evidence>
<keyword evidence="9" id="KW-0614">Plasmid</keyword>
<dbReference type="InterPro" id="IPR014729">
    <property type="entry name" value="Rossmann-like_a/b/a_fold"/>
</dbReference>
<comment type="similarity">
    <text evidence="7">Belongs to the class-I aminoacyl-tRNA synthetase family.</text>
</comment>
<keyword evidence="1 7" id="KW-0436">Ligase</keyword>
<dbReference type="InterPro" id="IPR001412">
    <property type="entry name" value="aa-tRNA-synth_I_CS"/>
</dbReference>